<organism evidence="5 6">
    <name type="scientific">Prolemur simus</name>
    <name type="common">Greater bamboo lemur</name>
    <name type="synonym">Hapalemur simus</name>
    <dbReference type="NCBI Taxonomy" id="1328070"/>
    <lineage>
        <taxon>Eukaryota</taxon>
        <taxon>Metazoa</taxon>
        <taxon>Chordata</taxon>
        <taxon>Craniata</taxon>
        <taxon>Vertebrata</taxon>
        <taxon>Euteleostomi</taxon>
        <taxon>Mammalia</taxon>
        <taxon>Eutheria</taxon>
        <taxon>Euarchontoglires</taxon>
        <taxon>Primates</taxon>
        <taxon>Strepsirrhini</taxon>
        <taxon>Lemuriformes</taxon>
        <taxon>Lemuridae</taxon>
        <taxon>Prolemur</taxon>
    </lineage>
</organism>
<dbReference type="GO" id="GO:0003725">
    <property type="term" value="F:double-stranded RNA binding"/>
    <property type="evidence" value="ECO:0007669"/>
    <property type="project" value="TreeGrafter"/>
</dbReference>
<dbReference type="InterPro" id="IPR006116">
    <property type="entry name" value="NT_2-5OAS_ClassI-CCAase"/>
</dbReference>
<protein>
    <submittedName>
        <fullName evidence="5">2'-5'-oligoadenylate synthetase 3</fullName>
    </submittedName>
</protein>
<sequence length="232" mass="25326">MDVYRTPAAALDRLVARSLQLPGDFVEAARRALGTLGTALRERGGRPGAAAPPRVLKTAKGGSSGRGTALRGGCDFELVVFLDCFKSYEDLGTHRAEALKDMRVLLESWWQDPSPGLSLEFPEQGVSGALQFRLTSADLENWMDVSLVPAFDVLGQHTSSVKPKPQVYSTLLNSGCQGGEHAACFAELRRNFVNTRPAKLKNLILLVKHWYRQVKPLGRVLTPDLPQLFLGG</sequence>
<dbReference type="PANTHER" id="PTHR11258:SF4">
    <property type="entry name" value="2'-5'-OLIGOADENYLATE SYNTHASE 3"/>
    <property type="match status" value="1"/>
</dbReference>
<evidence type="ECO:0000313" key="6">
    <source>
        <dbReference type="Proteomes" id="UP000694414"/>
    </source>
</evidence>
<dbReference type="Pfam" id="PF10421">
    <property type="entry name" value="OAS1_C"/>
    <property type="match status" value="1"/>
</dbReference>
<dbReference type="InterPro" id="IPR043518">
    <property type="entry name" value="2-5OAS_N_CS"/>
</dbReference>
<evidence type="ECO:0000256" key="1">
    <source>
        <dbReference type="ARBA" id="ARBA00009526"/>
    </source>
</evidence>
<dbReference type="PROSITE" id="PS50152">
    <property type="entry name" value="25A_SYNTH_3"/>
    <property type="match status" value="1"/>
</dbReference>
<dbReference type="Ensembl" id="ENSPSMT00000002118.1">
    <property type="protein sequence ID" value="ENSPSMP00000001812.1"/>
    <property type="gene ID" value="ENSPSMG00000001358.1"/>
</dbReference>
<dbReference type="Gene3D" id="3.30.460.10">
    <property type="entry name" value="Beta Polymerase, domain 2"/>
    <property type="match status" value="1"/>
</dbReference>
<dbReference type="CDD" id="cd05400">
    <property type="entry name" value="NT_2-5OAS_ClassI-CCAase"/>
    <property type="match status" value="1"/>
</dbReference>
<dbReference type="FunFam" id="3.30.460.10:FF:000007">
    <property type="entry name" value="2'-5'-oligoadenylate synthetase 1"/>
    <property type="match status" value="1"/>
</dbReference>
<name>A0A8C8YJL7_PROSS</name>
<evidence type="ECO:0000259" key="4">
    <source>
        <dbReference type="Pfam" id="PF10421"/>
    </source>
</evidence>
<dbReference type="PANTHER" id="PTHR11258">
    <property type="entry name" value="2-5 OLIGOADENYLATE SYNTHETASE"/>
    <property type="match status" value="1"/>
</dbReference>
<keyword evidence="6" id="KW-1185">Reference proteome</keyword>
<comment type="similarity">
    <text evidence="1">Belongs to the 2-5A synthase family.</text>
</comment>
<dbReference type="GO" id="GO:0005829">
    <property type="term" value="C:cytosol"/>
    <property type="evidence" value="ECO:0007669"/>
    <property type="project" value="TreeGrafter"/>
</dbReference>
<keyword evidence="2" id="KW-0694">RNA-binding</keyword>
<dbReference type="GO" id="GO:0005524">
    <property type="term" value="F:ATP binding"/>
    <property type="evidence" value="ECO:0007669"/>
    <property type="project" value="UniProtKB-KW"/>
</dbReference>
<accession>A0A8C8YJL7</accession>
<dbReference type="AlphaFoldDB" id="A0A8C8YJL7"/>
<dbReference type="GeneTree" id="ENSGT00510000046406"/>
<gene>
    <name evidence="5" type="primary">OAS3</name>
</gene>
<feature type="domain" description="2'-5'-oligoadenylate synthetase 1" evidence="4">
    <location>
        <begin position="162"/>
        <end position="215"/>
    </location>
</feature>
<dbReference type="InterPro" id="IPR018952">
    <property type="entry name" value="2-5-oligoAdlate_synth_1_dom2/C"/>
</dbReference>
<dbReference type="InterPro" id="IPR043519">
    <property type="entry name" value="NT_sf"/>
</dbReference>
<reference evidence="5" key="1">
    <citation type="submission" date="2025-08" db="UniProtKB">
        <authorList>
            <consortium name="Ensembl"/>
        </authorList>
    </citation>
    <scope>IDENTIFICATION</scope>
</reference>
<dbReference type="GO" id="GO:0001730">
    <property type="term" value="F:2'-5'-oligoadenylate synthetase activity"/>
    <property type="evidence" value="ECO:0007669"/>
    <property type="project" value="UniProtKB-EC"/>
</dbReference>
<dbReference type="GO" id="GO:0045071">
    <property type="term" value="P:negative regulation of viral genome replication"/>
    <property type="evidence" value="ECO:0007669"/>
    <property type="project" value="TreeGrafter"/>
</dbReference>
<evidence type="ECO:0000313" key="5">
    <source>
        <dbReference type="Ensembl" id="ENSPSMP00000001812.1"/>
    </source>
</evidence>
<dbReference type="GO" id="GO:0005654">
    <property type="term" value="C:nucleoplasm"/>
    <property type="evidence" value="ECO:0007669"/>
    <property type="project" value="TreeGrafter"/>
</dbReference>
<dbReference type="SUPFAM" id="SSF81301">
    <property type="entry name" value="Nucleotidyltransferase"/>
    <property type="match status" value="1"/>
</dbReference>
<reference evidence="5" key="2">
    <citation type="submission" date="2025-09" db="UniProtKB">
        <authorList>
            <consortium name="Ensembl"/>
        </authorList>
    </citation>
    <scope>IDENTIFICATION</scope>
</reference>
<evidence type="ECO:0000256" key="2">
    <source>
        <dbReference type="ARBA" id="ARBA00022884"/>
    </source>
</evidence>
<dbReference type="Proteomes" id="UP000694414">
    <property type="component" value="Unplaced"/>
</dbReference>
<evidence type="ECO:0000256" key="3">
    <source>
        <dbReference type="SAM" id="MobiDB-lite"/>
    </source>
</evidence>
<dbReference type="PROSITE" id="PS00832">
    <property type="entry name" value="25A_SYNTH_1"/>
    <property type="match status" value="1"/>
</dbReference>
<dbReference type="GO" id="GO:0016020">
    <property type="term" value="C:membrane"/>
    <property type="evidence" value="ECO:0007669"/>
    <property type="project" value="TreeGrafter"/>
</dbReference>
<dbReference type="GO" id="GO:0051607">
    <property type="term" value="P:defense response to virus"/>
    <property type="evidence" value="ECO:0007669"/>
    <property type="project" value="TreeGrafter"/>
</dbReference>
<dbReference type="Gene3D" id="1.10.1410.20">
    <property type="entry name" value="2'-5'-oligoadenylate synthetase 1, domain 2"/>
    <property type="match status" value="1"/>
</dbReference>
<proteinExistence type="inferred from homology"/>
<feature type="region of interest" description="Disordered" evidence="3">
    <location>
        <begin position="41"/>
        <end position="68"/>
    </location>
</feature>